<feature type="compositionally biased region" description="Acidic residues" evidence="4">
    <location>
        <begin position="11"/>
        <end position="27"/>
    </location>
</feature>
<accession>A0A9Q0JLP6</accession>
<feature type="compositionally biased region" description="Polar residues" evidence="4">
    <location>
        <begin position="72"/>
        <end position="82"/>
    </location>
</feature>
<dbReference type="PROSITE" id="PS50294">
    <property type="entry name" value="WD_REPEATS_REGION"/>
    <property type="match status" value="1"/>
</dbReference>
<feature type="region of interest" description="Disordered" evidence="4">
    <location>
        <begin position="1"/>
        <end position="94"/>
    </location>
</feature>
<feature type="repeat" description="WD" evidence="3">
    <location>
        <begin position="173"/>
        <end position="214"/>
    </location>
</feature>
<keyword evidence="6" id="KW-1185">Reference proteome</keyword>
<evidence type="ECO:0000313" key="6">
    <source>
        <dbReference type="Proteomes" id="UP001141552"/>
    </source>
</evidence>
<reference evidence="5" key="1">
    <citation type="submission" date="2022-02" db="EMBL/GenBank/DDBJ databases">
        <authorList>
            <person name="Henning P.M."/>
            <person name="McCubbin A.G."/>
            <person name="Shore J.S."/>
        </authorList>
    </citation>
    <scope>NUCLEOTIDE SEQUENCE</scope>
    <source>
        <strain evidence="5">F60SS</strain>
        <tissue evidence="5">Leaves</tissue>
    </source>
</reference>
<keyword evidence="1 3" id="KW-0853">WD repeat</keyword>
<sequence length="444" mass="49151">MDLLCTAYSNSDDDEDPEPEPEPEPEPAPDPGRCTFSLPPPKLPKRDIPPASFPREAPIPGRYISKRERALSGQSTQVTVETPNPPVINNSPVIGSVSESDIPVDILKSLKNGKKQSPQSLSVALPGHTKAVNSINWSPIHTHLLASAGMDHTVCVWNVWSKSRGEKKLARAFKFHNAAVKDVKWSPRGGSLVSCGYDCCSRLVDVEKGQEIRRFEEDQVVGAIKFHPHNHNMFLSGGSKGRIRLWDVRVGKVVHDYIRNLGQVLDVEFSTNGKQFVSSSDVSGGNVSENSIVVWDVSRQIPLSNQLAFPLVATVNMKHEIVYVEAYTCPCIRRHPVDPCFVAQSNGNYIAIFSSISPFKLDKYKRFESHAVSGFPIKCNFSMDGEKLASGSSDGSIYYYSYRSSQLVRKIKAYDHACIDVEFHPVFPDVIASCSWNGDVSVFE</sequence>
<dbReference type="PROSITE" id="PS00678">
    <property type="entry name" value="WD_REPEATS_1"/>
    <property type="match status" value="1"/>
</dbReference>
<dbReference type="InterPro" id="IPR053053">
    <property type="entry name" value="WD_repeat_protein"/>
</dbReference>
<dbReference type="PANTHER" id="PTHR44566">
    <property type="entry name" value="TRANSDUCIN/WD40 REPEAT-LIKE SUPERFAMILY PROTEIN"/>
    <property type="match status" value="1"/>
</dbReference>
<evidence type="ECO:0000256" key="2">
    <source>
        <dbReference type="ARBA" id="ARBA00022737"/>
    </source>
</evidence>
<dbReference type="InterPro" id="IPR001680">
    <property type="entry name" value="WD40_rpt"/>
</dbReference>
<dbReference type="SUPFAM" id="SSF50978">
    <property type="entry name" value="WD40 repeat-like"/>
    <property type="match status" value="1"/>
</dbReference>
<dbReference type="AlphaFoldDB" id="A0A9Q0JLP6"/>
<evidence type="ECO:0000256" key="4">
    <source>
        <dbReference type="SAM" id="MobiDB-lite"/>
    </source>
</evidence>
<dbReference type="InterPro" id="IPR015943">
    <property type="entry name" value="WD40/YVTN_repeat-like_dom_sf"/>
</dbReference>
<protein>
    <recommendedName>
        <fullName evidence="7">Translation initiation factor beta propellor-like domain-containing protein</fullName>
    </recommendedName>
</protein>
<comment type="caution">
    <text evidence="5">The sequence shown here is derived from an EMBL/GenBank/DDBJ whole genome shotgun (WGS) entry which is preliminary data.</text>
</comment>
<dbReference type="Proteomes" id="UP001141552">
    <property type="component" value="Unassembled WGS sequence"/>
</dbReference>
<dbReference type="InterPro" id="IPR019775">
    <property type="entry name" value="WD40_repeat_CS"/>
</dbReference>
<dbReference type="SMART" id="SM00320">
    <property type="entry name" value="WD40"/>
    <property type="match status" value="6"/>
</dbReference>
<evidence type="ECO:0008006" key="7">
    <source>
        <dbReference type="Google" id="ProtNLM"/>
    </source>
</evidence>
<name>A0A9Q0JLP6_9ROSI</name>
<evidence type="ECO:0000256" key="3">
    <source>
        <dbReference type="PROSITE-ProRule" id="PRU00221"/>
    </source>
</evidence>
<dbReference type="InterPro" id="IPR036322">
    <property type="entry name" value="WD40_repeat_dom_sf"/>
</dbReference>
<evidence type="ECO:0000256" key="1">
    <source>
        <dbReference type="ARBA" id="ARBA00022574"/>
    </source>
</evidence>
<dbReference type="OrthoDB" id="256303at2759"/>
<feature type="repeat" description="WD" evidence="3">
    <location>
        <begin position="221"/>
        <end position="256"/>
    </location>
</feature>
<reference evidence="5" key="2">
    <citation type="journal article" date="2023" name="Plants (Basel)">
        <title>Annotation of the Turnera subulata (Passifloraceae) Draft Genome Reveals the S-Locus Evolved after the Divergence of Turneroideae from Passifloroideae in a Stepwise Manner.</title>
        <authorList>
            <person name="Henning P.M."/>
            <person name="Roalson E.H."/>
            <person name="Mir W."/>
            <person name="McCubbin A.G."/>
            <person name="Shore J.S."/>
        </authorList>
    </citation>
    <scope>NUCLEOTIDE SEQUENCE</scope>
    <source>
        <strain evidence="5">F60SS</strain>
    </source>
</reference>
<dbReference type="PROSITE" id="PS50082">
    <property type="entry name" value="WD_REPEATS_2"/>
    <property type="match status" value="3"/>
</dbReference>
<evidence type="ECO:0000313" key="5">
    <source>
        <dbReference type="EMBL" id="KAJ4846373.1"/>
    </source>
</evidence>
<gene>
    <name evidence="5" type="ORF">Tsubulata_027759</name>
</gene>
<keyword evidence="2" id="KW-0677">Repeat</keyword>
<proteinExistence type="predicted"/>
<dbReference type="PANTHER" id="PTHR44566:SF1">
    <property type="entry name" value="WD REPEAT-CONTAINING PROTEIN 25"/>
    <property type="match status" value="1"/>
</dbReference>
<feature type="repeat" description="WD" evidence="3">
    <location>
        <begin position="125"/>
        <end position="159"/>
    </location>
</feature>
<dbReference type="Pfam" id="PF00400">
    <property type="entry name" value="WD40"/>
    <property type="match status" value="4"/>
</dbReference>
<organism evidence="5 6">
    <name type="scientific">Turnera subulata</name>
    <dbReference type="NCBI Taxonomy" id="218843"/>
    <lineage>
        <taxon>Eukaryota</taxon>
        <taxon>Viridiplantae</taxon>
        <taxon>Streptophyta</taxon>
        <taxon>Embryophyta</taxon>
        <taxon>Tracheophyta</taxon>
        <taxon>Spermatophyta</taxon>
        <taxon>Magnoliopsida</taxon>
        <taxon>eudicotyledons</taxon>
        <taxon>Gunneridae</taxon>
        <taxon>Pentapetalae</taxon>
        <taxon>rosids</taxon>
        <taxon>fabids</taxon>
        <taxon>Malpighiales</taxon>
        <taxon>Passifloraceae</taxon>
        <taxon>Turnera</taxon>
    </lineage>
</organism>
<dbReference type="Gene3D" id="2.130.10.10">
    <property type="entry name" value="YVTN repeat-like/Quinoprotein amine dehydrogenase"/>
    <property type="match status" value="1"/>
</dbReference>
<dbReference type="EMBL" id="JAKUCV010001437">
    <property type="protein sequence ID" value="KAJ4846373.1"/>
    <property type="molecule type" value="Genomic_DNA"/>
</dbReference>